<protein>
    <recommendedName>
        <fullName evidence="2">3-hydroxyisobutyryl-CoA hydrolase</fullName>
        <ecNumber evidence="2">3.1.2.4</ecNumber>
    </recommendedName>
</protein>
<keyword evidence="3" id="KW-0378">Hydrolase</keyword>
<reference evidence="5 6" key="1">
    <citation type="submission" date="2019-03" db="EMBL/GenBank/DDBJ databases">
        <title>Genomic Encyclopedia of Archaeal and Bacterial Type Strains, Phase II (KMG-II): from individual species to whole genera.</title>
        <authorList>
            <person name="Goeker M."/>
        </authorList>
    </citation>
    <scope>NUCLEOTIDE SEQUENCE [LARGE SCALE GENOMIC DNA]</scope>
    <source>
        <strain evidence="5 6">DSM 15388</strain>
    </source>
</reference>
<dbReference type="SUPFAM" id="SSF52096">
    <property type="entry name" value="ClpP/crotonase"/>
    <property type="match status" value="1"/>
</dbReference>
<dbReference type="EMBL" id="SLZR01000004">
    <property type="protein sequence ID" value="TCS41907.1"/>
    <property type="molecule type" value="Genomic_DNA"/>
</dbReference>
<dbReference type="Gene3D" id="3.90.226.10">
    <property type="entry name" value="2-enoyl-CoA Hydratase, Chain A, domain 1"/>
    <property type="match status" value="1"/>
</dbReference>
<dbReference type="CDD" id="cd06558">
    <property type="entry name" value="crotonase-like"/>
    <property type="match status" value="1"/>
</dbReference>
<accession>A0A4R3I7A1</accession>
<dbReference type="InterPro" id="IPR045004">
    <property type="entry name" value="ECH_dom"/>
</dbReference>
<dbReference type="OrthoDB" id="9790967at2"/>
<evidence type="ECO:0000256" key="3">
    <source>
        <dbReference type="ARBA" id="ARBA00022801"/>
    </source>
</evidence>
<dbReference type="RefSeq" id="WP_132700645.1">
    <property type="nucleotide sequence ID" value="NZ_SLZR01000004.1"/>
</dbReference>
<dbReference type="Pfam" id="PF16113">
    <property type="entry name" value="ECH_2"/>
    <property type="match status" value="1"/>
</dbReference>
<dbReference type="PANTHER" id="PTHR43176:SF3">
    <property type="entry name" value="3-HYDROXYISOBUTYRYL-COA HYDROLASE, MITOCHONDRIAL"/>
    <property type="match status" value="1"/>
</dbReference>
<evidence type="ECO:0000313" key="6">
    <source>
        <dbReference type="Proteomes" id="UP000295793"/>
    </source>
</evidence>
<evidence type="ECO:0000256" key="1">
    <source>
        <dbReference type="ARBA" id="ARBA00001709"/>
    </source>
</evidence>
<dbReference type="GO" id="GO:0006574">
    <property type="term" value="P:L-valine catabolic process"/>
    <property type="evidence" value="ECO:0007669"/>
    <property type="project" value="TreeGrafter"/>
</dbReference>
<feature type="domain" description="Enoyl-CoA hydratase/isomerase" evidence="4">
    <location>
        <begin position="15"/>
        <end position="338"/>
    </location>
</feature>
<dbReference type="InterPro" id="IPR032259">
    <property type="entry name" value="HIBYL-CoA-H"/>
</dbReference>
<sequence>MESLVQVQKNGHLCTIQIDRPKALNALSYDLITQLKLALENAFEDSAIKHIWLESTSEKAFCAGGDVKALAIELQNTPQADRQEQAYTYFEHEFDLDLLIEQSPKPVVAFSQGFTFGGGWGLFAGANLKLCSQQASFAMPEVLIGYYPDVGAAAYLQADYWKAGTFVGMSSITLSATEAMALSYVDDIITEEYAQILKRQLMEGIDVTELDIESSAESVNETHKAWMSAMELLPDDASLTDWINVVEDNQQISPFSRAKKVWDAGSAWSVAFIWEYMKDMRGKSRDDILQIDKVAASNLACQPDFMEGIDAKLIDKSRAPEWQYPQVESVPLAEIQKIYQLS</sequence>
<evidence type="ECO:0000313" key="5">
    <source>
        <dbReference type="EMBL" id="TCS41907.1"/>
    </source>
</evidence>
<evidence type="ECO:0000259" key="4">
    <source>
        <dbReference type="Pfam" id="PF16113"/>
    </source>
</evidence>
<organism evidence="5 6">
    <name type="scientific">Reinekea marinisedimentorum</name>
    <dbReference type="NCBI Taxonomy" id="230495"/>
    <lineage>
        <taxon>Bacteria</taxon>
        <taxon>Pseudomonadati</taxon>
        <taxon>Pseudomonadota</taxon>
        <taxon>Gammaproteobacteria</taxon>
        <taxon>Oceanospirillales</taxon>
        <taxon>Saccharospirillaceae</taxon>
        <taxon>Reinekea</taxon>
    </lineage>
</organism>
<name>A0A4R3I7A1_9GAMM</name>
<comment type="catalytic activity">
    <reaction evidence="1">
        <text>3-hydroxy-2-methylpropanoyl-CoA + H2O = 3-hydroxy-2-methylpropanoate + CoA + H(+)</text>
        <dbReference type="Rhea" id="RHEA:20888"/>
        <dbReference type="ChEBI" id="CHEBI:11805"/>
        <dbReference type="ChEBI" id="CHEBI:15377"/>
        <dbReference type="ChEBI" id="CHEBI:15378"/>
        <dbReference type="ChEBI" id="CHEBI:57287"/>
        <dbReference type="ChEBI" id="CHEBI:57340"/>
        <dbReference type="EC" id="3.1.2.4"/>
    </reaction>
</comment>
<evidence type="ECO:0000256" key="2">
    <source>
        <dbReference type="ARBA" id="ARBA00011915"/>
    </source>
</evidence>
<proteinExistence type="predicted"/>
<dbReference type="InterPro" id="IPR029045">
    <property type="entry name" value="ClpP/crotonase-like_dom_sf"/>
</dbReference>
<dbReference type="EC" id="3.1.2.4" evidence="2"/>
<dbReference type="AlphaFoldDB" id="A0A4R3I7A1"/>
<keyword evidence="6" id="KW-1185">Reference proteome</keyword>
<gene>
    <name evidence="5" type="ORF">BCF53_10411</name>
</gene>
<dbReference type="Proteomes" id="UP000295793">
    <property type="component" value="Unassembled WGS sequence"/>
</dbReference>
<comment type="caution">
    <text evidence="5">The sequence shown here is derived from an EMBL/GenBank/DDBJ whole genome shotgun (WGS) entry which is preliminary data.</text>
</comment>
<dbReference type="PANTHER" id="PTHR43176">
    <property type="entry name" value="3-HYDROXYISOBUTYRYL-COA HYDROLASE-RELATED"/>
    <property type="match status" value="1"/>
</dbReference>
<dbReference type="GO" id="GO:0005829">
    <property type="term" value="C:cytosol"/>
    <property type="evidence" value="ECO:0007669"/>
    <property type="project" value="TreeGrafter"/>
</dbReference>
<dbReference type="GO" id="GO:0003860">
    <property type="term" value="F:3-hydroxyisobutyryl-CoA hydrolase activity"/>
    <property type="evidence" value="ECO:0007669"/>
    <property type="project" value="UniProtKB-EC"/>
</dbReference>